<keyword evidence="3" id="KW-1185">Reference proteome</keyword>
<dbReference type="Proteomes" id="UP000054097">
    <property type="component" value="Unassembled WGS sequence"/>
</dbReference>
<dbReference type="InterPro" id="IPR051207">
    <property type="entry name" value="ComplexI_NDUFA9_subunit"/>
</dbReference>
<evidence type="ECO:0000313" key="3">
    <source>
        <dbReference type="Proteomes" id="UP000054097"/>
    </source>
</evidence>
<dbReference type="Pfam" id="PF01370">
    <property type="entry name" value="Epimerase"/>
    <property type="match status" value="1"/>
</dbReference>
<dbReference type="InterPro" id="IPR001509">
    <property type="entry name" value="Epimerase_deHydtase"/>
</dbReference>
<dbReference type="PANTHER" id="PTHR12126">
    <property type="entry name" value="NADH-UBIQUINONE OXIDOREDUCTASE 39 KDA SUBUNIT-RELATED"/>
    <property type="match status" value="1"/>
</dbReference>
<dbReference type="Gene3D" id="3.40.50.720">
    <property type="entry name" value="NAD(P)-binding Rossmann-like Domain"/>
    <property type="match status" value="1"/>
</dbReference>
<reference evidence="3" key="2">
    <citation type="submission" date="2015-01" db="EMBL/GenBank/DDBJ databases">
        <title>Evolutionary Origins and Diversification of the Mycorrhizal Mutualists.</title>
        <authorList>
            <consortium name="DOE Joint Genome Institute"/>
            <consortium name="Mycorrhizal Genomics Consortium"/>
            <person name="Kohler A."/>
            <person name="Kuo A."/>
            <person name="Nagy L.G."/>
            <person name="Floudas D."/>
            <person name="Copeland A."/>
            <person name="Barry K.W."/>
            <person name="Cichocki N."/>
            <person name="Veneault-Fourrey C."/>
            <person name="LaButti K."/>
            <person name="Lindquist E.A."/>
            <person name="Lipzen A."/>
            <person name="Lundell T."/>
            <person name="Morin E."/>
            <person name="Murat C."/>
            <person name="Riley R."/>
            <person name="Ohm R."/>
            <person name="Sun H."/>
            <person name="Tunlid A."/>
            <person name="Henrissat B."/>
            <person name="Grigoriev I.V."/>
            <person name="Hibbett D.S."/>
            <person name="Martin F."/>
        </authorList>
    </citation>
    <scope>NUCLEOTIDE SEQUENCE [LARGE SCALE GENOMIC DNA]</scope>
    <source>
        <strain evidence="3">MAFF 305830</strain>
    </source>
</reference>
<dbReference type="AlphaFoldDB" id="A0A0C2XIF3"/>
<name>A0A0C2XIF3_SERVB</name>
<dbReference type="GO" id="GO:0044877">
    <property type="term" value="F:protein-containing complex binding"/>
    <property type="evidence" value="ECO:0007669"/>
    <property type="project" value="TreeGrafter"/>
</dbReference>
<dbReference type="EMBL" id="KN824291">
    <property type="protein sequence ID" value="KIM28867.1"/>
    <property type="molecule type" value="Genomic_DNA"/>
</dbReference>
<dbReference type="SUPFAM" id="SSF51735">
    <property type="entry name" value="NAD(P)-binding Rossmann-fold domains"/>
    <property type="match status" value="1"/>
</dbReference>
<proteinExistence type="predicted"/>
<evidence type="ECO:0000313" key="2">
    <source>
        <dbReference type="EMBL" id="KIM28867.1"/>
    </source>
</evidence>
<sequence>MSFNISVIGGNGFVGSAVCRAAVRRGWKVQSISKSGKPFTTPNGHLPAWTSKVEWHAGDALVPESYRSLLSSTNAVVHTLGTLFDGAAYKTSLKAGASAAAAAGVKGIYDGINGGNPLAKGSPGSYESLNRDTAISVCQTFLSESSPSASLDSSPTKTFVYVSAEDVFRPVIPARYITTKREAESAIQKLCDNASPKSRSVFIRPSFIYHPHFRPISSPVATALSAAGSVHKLLGQLSPINVLSKLAESSEQSSRVDDNPAAIDTPLDSISRAMTIPPIHVDHVGEAVCESIERGDVAGPVGVWEMRRLLGWVEDDGSNTYAKV</sequence>
<evidence type="ECO:0000259" key="1">
    <source>
        <dbReference type="Pfam" id="PF01370"/>
    </source>
</evidence>
<reference evidence="2 3" key="1">
    <citation type="submission" date="2014-04" db="EMBL/GenBank/DDBJ databases">
        <authorList>
            <consortium name="DOE Joint Genome Institute"/>
            <person name="Kuo A."/>
            <person name="Zuccaro A."/>
            <person name="Kohler A."/>
            <person name="Nagy L.G."/>
            <person name="Floudas D."/>
            <person name="Copeland A."/>
            <person name="Barry K.W."/>
            <person name="Cichocki N."/>
            <person name="Veneault-Fourrey C."/>
            <person name="LaButti K."/>
            <person name="Lindquist E.A."/>
            <person name="Lipzen A."/>
            <person name="Lundell T."/>
            <person name="Morin E."/>
            <person name="Murat C."/>
            <person name="Sun H."/>
            <person name="Tunlid A."/>
            <person name="Henrissat B."/>
            <person name="Grigoriev I.V."/>
            <person name="Hibbett D.S."/>
            <person name="Martin F."/>
            <person name="Nordberg H.P."/>
            <person name="Cantor M.N."/>
            <person name="Hua S.X."/>
        </authorList>
    </citation>
    <scope>NUCLEOTIDE SEQUENCE [LARGE SCALE GENOMIC DNA]</scope>
    <source>
        <strain evidence="2 3">MAFF 305830</strain>
    </source>
</reference>
<dbReference type="STRING" id="933852.A0A0C2XIF3"/>
<protein>
    <recommendedName>
        <fullName evidence="1">NAD-dependent epimerase/dehydratase domain-containing protein</fullName>
    </recommendedName>
</protein>
<organism evidence="2 3">
    <name type="scientific">Serendipita vermifera MAFF 305830</name>
    <dbReference type="NCBI Taxonomy" id="933852"/>
    <lineage>
        <taxon>Eukaryota</taxon>
        <taxon>Fungi</taxon>
        <taxon>Dikarya</taxon>
        <taxon>Basidiomycota</taxon>
        <taxon>Agaricomycotina</taxon>
        <taxon>Agaricomycetes</taxon>
        <taxon>Sebacinales</taxon>
        <taxon>Serendipitaceae</taxon>
        <taxon>Serendipita</taxon>
    </lineage>
</organism>
<gene>
    <name evidence="2" type="ORF">M408DRAFT_329291</name>
</gene>
<dbReference type="InterPro" id="IPR036291">
    <property type="entry name" value="NAD(P)-bd_dom_sf"/>
</dbReference>
<dbReference type="HOGENOM" id="CLU_055314_0_0_1"/>
<accession>A0A0C2XIF3</accession>
<dbReference type="OrthoDB" id="276721at2759"/>
<dbReference type="GO" id="GO:0005739">
    <property type="term" value="C:mitochondrion"/>
    <property type="evidence" value="ECO:0007669"/>
    <property type="project" value="TreeGrafter"/>
</dbReference>
<feature type="domain" description="NAD-dependent epimerase/dehydratase" evidence="1">
    <location>
        <begin position="5"/>
        <end position="81"/>
    </location>
</feature>
<dbReference type="PANTHER" id="PTHR12126:SF16">
    <property type="entry name" value="MIOREX COMPLEX COMPONENT 2"/>
    <property type="match status" value="1"/>
</dbReference>